<protein>
    <submittedName>
        <fullName evidence="3">Uncharacterized protein</fullName>
    </submittedName>
</protein>
<feature type="chain" id="PRO_5018129765" evidence="2">
    <location>
        <begin position="20"/>
        <end position="67"/>
    </location>
</feature>
<evidence type="ECO:0000313" key="4">
    <source>
        <dbReference type="Proteomes" id="UP000006729"/>
    </source>
</evidence>
<keyword evidence="1" id="KW-0472">Membrane</keyword>
<evidence type="ECO:0000256" key="2">
    <source>
        <dbReference type="SAM" id="SignalP"/>
    </source>
</evidence>
<dbReference type="EMBL" id="CM009298">
    <property type="protein sequence ID" value="RQO95422.1"/>
    <property type="molecule type" value="Genomic_DNA"/>
</dbReference>
<feature type="transmembrane region" description="Helical" evidence="1">
    <location>
        <begin position="29"/>
        <end position="51"/>
    </location>
</feature>
<dbReference type="InParanoid" id="A0A3N7FJY7"/>
<keyword evidence="2" id="KW-0732">Signal</keyword>
<dbReference type="AlphaFoldDB" id="A0A3N7FJY7"/>
<keyword evidence="1" id="KW-0812">Transmembrane</keyword>
<sequence length="67" mass="7250">MFGWACVSLLLATFGSLCGAPFQSLLLAVAAVWVASSQELFALLSLSFLLWSRRVLVLDIIGRAADY</sequence>
<organism evidence="3 4">
    <name type="scientific">Populus trichocarpa</name>
    <name type="common">Western balsam poplar</name>
    <name type="synonym">Populus balsamifera subsp. trichocarpa</name>
    <dbReference type="NCBI Taxonomy" id="3694"/>
    <lineage>
        <taxon>Eukaryota</taxon>
        <taxon>Viridiplantae</taxon>
        <taxon>Streptophyta</taxon>
        <taxon>Embryophyta</taxon>
        <taxon>Tracheophyta</taxon>
        <taxon>Spermatophyta</taxon>
        <taxon>Magnoliopsida</taxon>
        <taxon>eudicotyledons</taxon>
        <taxon>Gunneridae</taxon>
        <taxon>Pentapetalae</taxon>
        <taxon>rosids</taxon>
        <taxon>fabids</taxon>
        <taxon>Malpighiales</taxon>
        <taxon>Salicaceae</taxon>
        <taxon>Saliceae</taxon>
        <taxon>Populus</taxon>
    </lineage>
</organism>
<evidence type="ECO:0000313" key="3">
    <source>
        <dbReference type="EMBL" id="RQO95422.1"/>
    </source>
</evidence>
<feature type="signal peptide" evidence="2">
    <location>
        <begin position="1"/>
        <end position="19"/>
    </location>
</feature>
<name>A0A3N7FJY7_POPTR</name>
<evidence type="ECO:0000256" key="1">
    <source>
        <dbReference type="SAM" id="Phobius"/>
    </source>
</evidence>
<keyword evidence="1" id="KW-1133">Transmembrane helix</keyword>
<reference evidence="3 4" key="1">
    <citation type="journal article" date="2006" name="Science">
        <title>The genome of black cottonwood, Populus trichocarpa (Torr. &amp; Gray).</title>
        <authorList>
            <person name="Tuskan G.A."/>
            <person name="Difazio S."/>
            <person name="Jansson S."/>
            <person name="Bohlmann J."/>
            <person name="Grigoriev I."/>
            <person name="Hellsten U."/>
            <person name="Putnam N."/>
            <person name="Ralph S."/>
            <person name="Rombauts S."/>
            <person name="Salamov A."/>
            <person name="Schein J."/>
            <person name="Sterck L."/>
            <person name="Aerts A."/>
            <person name="Bhalerao R.R."/>
            <person name="Bhalerao R.P."/>
            <person name="Blaudez D."/>
            <person name="Boerjan W."/>
            <person name="Brun A."/>
            <person name="Brunner A."/>
            <person name="Busov V."/>
            <person name="Campbell M."/>
            <person name="Carlson J."/>
            <person name="Chalot M."/>
            <person name="Chapman J."/>
            <person name="Chen G.L."/>
            <person name="Cooper D."/>
            <person name="Coutinho P.M."/>
            <person name="Couturier J."/>
            <person name="Covert S."/>
            <person name="Cronk Q."/>
            <person name="Cunningham R."/>
            <person name="Davis J."/>
            <person name="Degroeve S."/>
            <person name="Dejardin A."/>
            <person name="Depamphilis C."/>
            <person name="Detter J."/>
            <person name="Dirks B."/>
            <person name="Dubchak I."/>
            <person name="Duplessis S."/>
            <person name="Ehlting J."/>
            <person name="Ellis B."/>
            <person name="Gendler K."/>
            <person name="Goodstein D."/>
            <person name="Gribskov M."/>
            <person name="Grimwood J."/>
            <person name="Groover A."/>
            <person name="Gunter L."/>
            <person name="Hamberger B."/>
            <person name="Heinze B."/>
            <person name="Helariutta Y."/>
            <person name="Henrissat B."/>
            <person name="Holligan D."/>
            <person name="Holt R."/>
            <person name="Huang W."/>
            <person name="Islam-Faridi N."/>
            <person name="Jones S."/>
            <person name="Jones-Rhoades M."/>
            <person name="Jorgensen R."/>
            <person name="Joshi C."/>
            <person name="Kangasjarvi J."/>
            <person name="Karlsson J."/>
            <person name="Kelleher C."/>
            <person name="Kirkpatrick R."/>
            <person name="Kirst M."/>
            <person name="Kohler A."/>
            <person name="Kalluri U."/>
            <person name="Larimer F."/>
            <person name="Leebens-Mack J."/>
            <person name="Leple J.C."/>
            <person name="Locascio P."/>
            <person name="Lou Y."/>
            <person name="Lucas S."/>
            <person name="Martin F."/>
            <person name="Montanini B."/>
            <person name="Napoli C."/>
            <person name="Nelson D.R."/>
            <person name="Nelson C."/>
            <person name="Nieminen K."/>
            <person name="Nilsson O."/>
            <person name="Pereda V."/>
            <person name="Peter G."/>
            <person name="Philippe R."/>
            <person name="Pilate G."/>
            <person name="Poliakov A."/>
            <person name="Razumovskaya J."/>
            <person name="Richardson P."/>
            <person name="Rinaldi C."/>
            <person name="Ritland K."/>
            <person name="Rouze P."/>
            <person name="Ryaboy D."/>
            <person name="Schmutz J."/>
            <person name="Schrader J."/>
            <person name="Segerman B."/>
            <person name="Shin H."/>
            <person name="Siddiqui A."/>
            <person name="Sterky F."/>
            <person name="Terry A."/>
            <person name="Tsai C.J."/>
            <person name="Uberbacher E."/>
            <person name="Unneberg P."/>
            <person name="Vahala J."/>
            <person name="Wall K."/>
            <person name="Wessler S."/>
            <person name="Yang G."/>
            <person name="Yin T."/>
            <person name="Douglas C."/>
            <person name="Marra M."/>
            <person name="Sandberg G."/>
            <person name="Van de Peer Y."/>
            <person name="Rokhsar D."/>
        </authorList>
    </citation>
    <scope>NUCLEOTIDE SEQUENCE [LARGE SCALE GENOMIC DNA]</scope>
    <source>
        <strain evidence="4">cv. Nisqually</strain>
    </source>
</reference>
<accession>A0A3N7FJY7</accession>
<proteinExistence type="predicted"/>
<dbReference type="Gramene" id="Potri.009G016950.1.v4.1">
    <property type="protein sequence ID" value="Potri.009G016950.1.v4.1"/>
    <property type="gene ID" value="Potri.009G016950.v4.1"/>
</dbReference>
<gene>
    <name evidence="3" type="ORF">POPTR_009G016950</name>
</gene>
<dbReference type="Proteomes" id="UP000006729">
    <property type="component" value="Chromosome 9"/>
</dbReference>
<keyword evidence="4" id="KW-1185">Reference proteome</keyword>